<comment type="caution">
    <text evidence="12">The sequence shown here is derived from an EMBL/GenBank/DDBJ whole genome shotgun (WGS) entry which is preliminary data.</text>
</comment>
<gene>
    <name evidence="12" type="ORF">BZG36_02551</name>
</gene>
<dbReference type="PANTHER" id="PTHR45624">
    <property type="entry name" value="MITOCHONDRIAL BASIC AMINO ACIDS TRANSPORTER-RELATED"/>
    <property type="match status" value="1"/>
</dbReference>
<keyword evidence="13" id="KW-1185">Reference proteome</keyword>
<dbReference type="Proteomes" id="UP000242875">
    <property type="component" value="Unassembled WGS sequence"/>
</dbReference>
<keyword evidence="4 9" id="KW-0812">Transmembrane</keyword>
<feature type="transmembrane region" description="Helical" evidence="11">
    <location>
        <begin position="76"/>
        <end position="97"/>
    </location>
</feature>
<evidence type="ECO:0000256" key="1">
    <source>
        <dbReference type="ARBA" id="ARBA00004225"/>
    </source>
</evidence>
<dbReference type="AlphaFoldDB" id="A0A261Y273"/>
<dbReference type="GO" id="GO:0022857">
    <property type="term" value="F:transmembrane transporter activity"/>
    <property type="evidence" value="ECO:0007669"/>
    <property type="project" value="TreeGrafter"/>
</dbReference>
<evidence type="ECO:0000256" key="11">
    <source>
        <dbReference type="SAM" id="Phobius"/>
    </source>
</evidence>
<accession>A0A261Y273</accession>
<evidence type="ECO:0000313" key="13">
    <source>
        <dbReference type="Proteomes" id="UP000242875"/>
    </source>
</evidence>
<dbReference type="Pfam" id="PF00153">
    <property type="entry name" value="Mito_carr"/>
    <property type="match status" value="4"/>
</dbReference>
<evidence type="ECO:0000256" key="10">
    <source>
        <dbReference type="RuleBase" id="RU000488"/>
    </source>
</evidence>
<feature type="repeat" description="Solcar" evidence="9">
    <location>
        <begin position="265"/>
        <end position="352"/>
    </location>
</feature>
<keyword evidence="7" id="KW-0496">Mitochondrion</keyword>
<organism evidence="12 13">
    <name type="scientific">Bifiguratus adelaidae</name>
    <dbReference type="NCBI Taxonomy" id="1938954"/>
    <lineage>
        <taxon>Eukaryota</taxon>
        <taxon>Fungi</taxon>
        <taxon>Fungi incertae sedis</taxon>
        <taxon>Mucoromycota</taxon>
        <taxon>Mucoromycotina</taxon>
        <taxon>Endogonomycetes</taxon>
        <taxon>Endogonales</taxon>
        <taxon>Endogonales incertae sedis</taxon>
        <taxon>Bifiguratus</taxon>
    </lineage>
</organism>
<proteinExistence type="inferred from homology"/>
<evidence type="ECO:0000256" key="8">
    <source>
        <dbReference type="ARBA" id="ARBA00023136"/>
    </source>
</evidence>
<feature type="repeat" description="Solcar" evidence="9">
    <location>
        <begin position="17"/>
        <end position="100"/>
    </location>
</feature>
<dbReference type="SUPFAM" id="SSF103506">
    <property type="entry name" value="Mitochondrial carrier"/>
    <property type="match status" value="1"/>
</dbReference>
<evidence type="ECO:0000256" key="2">
    <source>
        <dbReference type="ARBA" id="ARBA00006375"/>
    </source>
</evidence>
<keyword evidence="3 10" id="KW-0813">Transport</keyword>
<dbReference type="InterPro" id="IPR023395">
    <property type="entry name" value="MCP_dom_sf"/>
</dbReference>
<evidence type="ECO:0000256" key="6">
    <source>
        <dbReference type="ARBA" id="ARBA00022989"/>
    </source>
</evidence>
<comment type="subcellular location">
    <subcellularLocation>
        <location evidence="1">Mitochondrion membrane</location>
        <topology evidence="1">Multi-pass membrane protein</topology>
    </subcellularLocation>
</comment>
<keyword evidence="6 11" id="KW-1133">Transmembrane helix</keyword>
<evidence type="ECO:0000313" key="12">
    <source>
        <dbReference type="EMBL" id="OZJ04691.1"/>
    </source>
</evidence>
<comment type="similarity">
    <text evidence="2 10">Belongs to the mitochondrial carrier (TC 2.A.29) family.</text>
</comment>
<evidence type="ECO:0000256" key="4">
    <source>
        <dbReference type="ARBA" id="ARBA00022692"/>
    </source>
</evidence>
<protein>
    <recommendedName>
        <fullName evidence="14">Mitochondrial basic amino acids transporter</fullName>
    </recommendedName>
</protein>
<sequence>MLEVDELPETVGLANTWHSFVAGIAGGLAGLLVGHPFDTVKVRLQSKELAASYKGTWHCFSTIIGQEKFVGLYKGMASPAVGVAVTNAFVFGVYAFLIDVQLGRVSDPQKAVADPSLLNIFFAGVGTGIANSLITSPMELVKIRLQNQRITPTGQFAALAQYRPNFSALTLHHSSITFNNKSSTVASRSLTSVSASSPSSQAAFSGPSDCIVKTLRHGGIRAFYKGLFPTIMRETSFGPYFLSYELLCRSMQKDKTNTKEHLSGPKLVLAGGAAGIAAWCSTYAADVVKTRIQNEPLDTPNHLRYKGFIDCAKRCYQEEGARVFFKGLNATLIRAFPCNAATFLAYTWTMRSLT</sequence>
<dbReference type="InterPro" id="IPR050567">
    <property type="entry name" value="Mitochondrial_Carrier"/>
</dbReference>
<dbReference type="PANTHER" id="PTHR45624:SF10">
    <property type="entry name" value="SLC (SOLUTE CARRIER) HOMOLOG"/>
    <property type="match status" value="1"/>
</dbReference>
<evidence type="ECO:0008006" key="14">
    <source>
        <dbReference type="Google" id="ProtNLM"/>
    </source>
</evidence>
<dbReference type="PROSITE" id="PS50920">
    <property type="entry name" value="SOLCAR"/>
    <property type="match status" value="3"/>
</dbReference>
<keyword evidence="5" id="KW-0677">Repeat</keyword>
<dbReference type="InterPro" id="IPR018108">
    <property type="entry name" value="MCP_transmembrane"/>
</dbReference>
<evidence type="ECO:0000256" key="7">
    <source>
        <dbReference type="ARBA" id="ARBA00023128"/>
    </source>
</evidence>
<dbReference type="Gene3D" id="1.50.40.10">
    <property type="entry name" value="Mitochondrial carrier domain"/>
    <property type="match status" value="2"/>
</dbReference>
<name>A0A261Y273_9FUNG</name>
<dbReference type="GO" id="GO:0031966">
    <property type="term" value="C:mitochondrial membrane"/>
    <property type="evidence" value="ECO:0007669"/>
    <property type="project" value="UniProtKB-SubCell"/>
</dbReference>
<keyword evidence="8 9" id="KW-0472">Membrane</keyword>
<feature type="transmembrane region" description="Helical" evidence="11">
    <location>
        <begin position="117"/>
        <end position="134"/>
    </location>
</feature>
<dbReference type="EMBL" id="MVBO01000032">
    <property type="protein sequence ID" value="OZJ04691.1"/>
    <property type="molecule type" value="Genomic_DNA"/>
</dbReference>
<reference evidence="12 13" key="1">
    <citation type="journal article" date="2017" name="Mycologia">
        <title>Bifiguratus adelaidae, gen. et sp. nov., a new member of Mucoromycotina in endophytic and soil-dwelling habitats.</title>
        <authorList>
            <person name="Torres-Cruz T.J."/>
            <person name="Billingsley Tobias T.L."/>
            <person name="Almatruk M."/>
            <person name="Hesse C."/>
            <person name="Kuske C.R."/>
            <person name="Desiro A."/>
            <person name="Benucci G.M."/>
            <person name="Bonito G."/>
            <person name="Stajich J.E."/>
            <person name="Dunlap C."/>
            <person name="Arnold A.E."/>
            <person name="Porras-Alfaro A."/>
        </authorList>
    </citation>
    <scope>NUCLEOTIDE SEQUENCE [LARGE SCALE GENOMIC DNA]</scope>
    <source>
        <strain evidence="12 13">AZ0501</strain>
    </source>
</reference>
<feature type="repeat" description="Solcar" evidence="9">
    <location>
        <begin position="115"/>
        <end position="250"/>
    </location>
</feature>
<dbReference type="OrthoDB" id="14252at2759"/>
<evidence type="ECO:0000256" key="3">
    <source>
        <dbReference type="ARBA" id="ARBA00022448"/>
    </source>
</evidence>
<evidence type="ECO:0000256" key="9">
    <source>
        <dbReference type="PROSITE-ProRule" id="PRU00282"/>
    </source>
</evidence>
<evidence type="ECO:0000256" key="5">
    <source>
        <dbReference type="ARBA" id="ARBA00022737"/>
    </source>
</evidence>
<feature type="transmembrane region" description="Helical" evidence="11">
    <location>
        <begin position="20"/>
        <end position="37"/>
    </location>
</feature>